<dbReference type="Proteomes" id="UP000077202">
    <property type="component" value="Unassembled WGS sequence"/>
</dbReference>
<evidence type="ECO:0000256" key="4">
    <source>
        <dbReference type="SAM" id="MobiDB-lite"/>
    </source>
</evidence>
<dbReference type="Gene3D" id="1.25.70.10">
    <property type="entry name" value="Transcription termination factor 3, mitochondrial"/>
    <property type="match status" value="1"/>
</dbReference>
<protein>
    <submittedName>
        <fullName evidence="5">Uncharacterized protein</fullName>
    </submittedName>
</protein>
<keyword evidence="6" id="KW-1185">Reference proteome</keyword>
<comment type="caution">
    <text evidence="5">The sequence shown here is derived from an EMBL/GenBank/DDBJ whole genome shotgun (WGS) entry which is preliminary data.</text>
</comment>
<evidence type="ECO:0000313" key="6">
    <source>
        <dbReference type="Proteomes" id="UP000077202"/>
    </source>
</evidence>
<dbReference type="GO" id="GO:0006353">
    <property type="term" value="P:DNA-templated transcription termination"/>
    <property type="evidence" value="ECO:0007669"/>
    <property type="project" value="UniProtKB-KW"/>
</dbReference>
<dbReference type="PANTHER" id="PTHR13068">
    <property type="entry name" value="CGI-12 PROTEIN-RELATED"/>
    <property type="match status" value="1"/>
</dbReference>
<dbReference type="InterPro" id="IPR038538">
    <property type="entry name" value="MTERF_sf"/>
</dbReference>
<name>A0A176WJT3_MARPO</name>
<evidence type="ECO:0000313" key="5">
    <source>
        <dbReference type="EMBL" id="OAE32913.1"/>
    </source>
</evidence>
<dbReference type="Pfam" id="PF02536">
    <property type="entry name" value="mTERF"/>
    <property type="match status" value="1"/>
</dbReference>
<sequence>MVKKRRCGWIVIWLDSPPYLIPFHDSPRPSSPTLSPHFLLCSARLCKPKLREERRGEVVEAGVGTGSDEEEEQEKRKNVGQGRDGGCLRCRRKGPKEGAGNMLKLPPLQCELPHSSTSSSRSLHAVAPSTATATVTAAACSPSSAPAPAWASISSWQVSEVEILLCHRGFHRHGGGGAARVTVGGCLGGKEPQPPPVGAKANWGKNHHTWRLKRSCSWRRYTILLSQRIRGTARDVGSSGLLLEPLSYVGATATPAVERSNSALSPAGVDDEERFLNALVASARIRESSRRNDCTGQDAQADELGDESAAAAEAQEGAVEDEELKEGKRGSSRRRHLERLETKKLNNGKQQAWRLYVEGLRSTDEQHGPSLEANSDHLRGLEETILFLDSMGVDATKVLGVYPFIVNCSLEKSKSIIDTLQAVGLKGADLGRILTMSPQIFGLGVEKDLRPKIEFLLKEVGLNRQDLRKVIRRCPRLLVVGIDDQLRPTMQFLRNIGFTHMASVVSNNATLLTCSVPNKLSPKLRFLQSLGMSFEDAATMAVRFPAIFNYGVEQNLRPKYEYLVTVMERDLDDLKAFPQYFGYSLDYRIRPRHELLAARNIRVSLPTLLKISDEQFALRFQEDVRVKAGKKPKLATVADSQAVARRSVPVPSCL</sequence>
<dbReference type="SMART" id="SM00733">
    <property type="entry name" value="Mterf"/>
    <property type="match status" value="6"/>
</dbReference>
<dbReference type="InterPro" id="IPR003690">
    <property type="entry name" value="MTERF"/>
</dbReference>
<dbReference type="PANTHER" id="PTHR13068:SF173">
    <property type="entry name" value="EMB|CAB62602.1"/>
    <property type="match status" value="1"/>
</dbReference>
<organism evidence="5 6">
    <name type="scientific">Marchantia polymorpha subsp. ruderalis</name>
    <dbReference type="NCBI Taxonomy" id="1480154"/>
    <lineage>
        <taxon>Eukaryota</taxon>
        <taxon>Viridiplantae</taxon>
        <taxon>Streptophyta</taxon>
        <taxon>Embryophyta</taxon>
        <taxon>Marchantiophyta</taxon>
        <taxon>Marchantiopsida</taxon>
        <taxon>Marchantiidae</taxon>
        <taxon>Marchantiales</taxon>
        <taxon>Marchantiaceae</taxon>
        <taxon>Marchantia</taxon>
    </lineage>
</organism>
<keyword evidence="2" id="KW-0804">Transcription</keyword>
<dbReference type="GO" id="GO:0003676">
    <property type="term" value="F:nucleic acid binding"/>
    <property type="evidence" value="ECO:0007669"/>
    <property type="project" value="InterPro"/>
</dbReference>
<accession>A0A176WJT3</accession>
<proteinExistence type="inferred from homology"/>
<keyword evidence="3" id="KW-0809">Transit peptide</keyword>
<reference evidence="5" key="1">
    <citation type="submission" date="2016-03" db="EMBL/GenBank/DDBJ databases">
        <title>Mechanisms controlling the formation of the plant cell surface in tip-growing cells are functionally conserved among land plants.</title>
        <authorList>
            <person name="Honkanen S."/>
            <person name="Jones V.A."/>
            <person name="Morieri G."/>
            <person name="Champion C."/>
            <person name="Hetherington A.J."/>
            <person name="Kelly S."/>
            <person name="Saint-Marcoux D."/>
            <person name="Proust H."/>
            <person name="Prescott H."/>
            <person name="Dolan L."/>
        </authorList>
    </citation>
    <scope>NUCLEOTIDE SEQUENCE [LARGE SCALE GENOMIC DNA]</scope>
    <source>
        <tissue evidence="5">Whole gametophyte</tissue>
    </source>
</reference>
<keyword evidence="2" id="KW-0806">Transcription termination</keyword>
<feature type="region of interest" description="Disordered" evidence="4">
    <location>
        <begin position="55"/>
        <end position="89"/>
    </location>
</feature>
<evidence type="ECO:0000256" key="1">
    <source>
        <dbReference type="ARBA" id="ARBA00007692"/>
    </source>
</evidence>
<dbReference type="AlphaFoldDB" id="A0A176WJT3"/>
<dbReference type="EMBL" id="LVLJ01000705">
    <property type="protein sequence ID" value="OAE32913.1"/>
    <property type="molecule type" value="Genomic_DNA"/>
</dbReference>
<gene>
    <name evidence="5" type="ORF">AXG93_399s1220</name>
</gene>
<evidence type="ECO:0000256" key="2">
    <source>
        <dbReference type="ARBA" id="ARBA00022472"/>
    </source>
</evidence>
<evidence type="ECO:0000256" key="3">
    <source>
        <dbReference type="ARBA" id="ARBA00022946"/>
    </source>
</evidence>
<feature type="compositionally biased region" description="Low complexity" evidence="4">
    <location>
        <begin position="307"/>
        <end position="317"/>
    </location>
</feature>
<keyword evidence="2" id="KW-0805">Transcription regulation</keyword>
<comment type="similarity">
    <text evidence="1">Belongs to the mTERF family.</text>
</comment>
<feature type="region of interest" description="Disordered" evidence="4">
    <location>
        <begin position="287"/>
        <end position="342"/>
    </location>
</feature>